<keyword evidence="2" id="KW-1185">Reference proteome</keyword>
<sequence length="394" mass="45754">MTNSDNLKKSIEELKAFWSNSNQYDIKEKAEEYIELYKTGANSDHFTWVHPEDAPYINTDNCKAAQWGIPNQILGDIEKAKFIFGLYNPGTQMKNNEANKTTNVEDYVNKEKEAEQTVNGEHFDFESKEYSGDSNFYLEHVISNENVMSQELKKLYKIFKEDKNLFLIKNDKGKFKDYNSKLIEKVAYYLHAYYSKAFQKISVDNKKSNAVKDAIGYYYNLFEKMKLVKEIVVQNNIDYDVEKEFEKAAENIAICNVEMLPYRSSNSDQVIATDWKLPSGRLAADVIVDKLLKDKNTVTVFRSFELKEGKKKFWKGFLEQSAQQKGVDFKDIIKMPIFWFGGKQSASLSKNNVELYDSSVENPQEKVNEAIDLLLKELKMEDFSNKLDEIIKNN</sequence>
<dbReference type="KEGG" id="scv:A4G25_08500"/>
<name>A0AB37H888_9STAP</name>
<evidence type="ECO:0000313" key="2">
    <source>
        <dbReference type="Proteomes" id="UP000595942"/>
    </source>
</evidence>
<dbReference type="Proteomes" id="UP000595942">
    <property type="component" value="Chromosome"/>
</dbReference>
<dbReference type="RefSeq" id="WP_047132103.1">
    <property type="nucleotide sequence ID" value="NZ_CP015114.1"/>
</dbReference>
<organism evidence="1 2">
    <name type="scientific">Staphylococcus condimenti</name>
    <dbReference type="NCBI Taxonomy" id="70255"/>
    <lineage>
        <taxon>Bacteria</taxon>
        <taxon>Bacillati</taxon>
        <taxon>Bacillota</taxon>
        <taxon>Bacilli</taxon>
        <taxon>Bacillales</taxon>
        <taxon>Staphylococcaceae</taxon>
        <taxon>Staphylococcus</taxon>
    </lineage>
</organism>
<gene>
    <name evidence="1" type="ORF">I6J05_10025</name>
</gene>
<dbReference type="GeneID" id="93725391"/>
<dbReference type="EMBL" id="CP068073">
    <property type="protein sequence ID" value="QQS82238.1"/>
    <property type="molecule type" value="Genomic_DNA"/>
</dbReference>
<dbReference type="AlphaFoldDB" id="A0AB37H888"/>
<accession>A0AB37H888</accession>
<protein>
    <submittedName>
        <fullName evidence="1">Uncharacterized protein</fullName>
    </submittedName>
</protein>
<proteinExistence type="predicted"/>
<evidence type="ECO:0000313" key="1">
    <source>
        <dbReference type="EMBL" id="QQS82238.1"/>
    </source>
</evidence>
<reference evidence="1 2" key="1">
    <citation type="submission" date="2021-01" db="EMBL/GenBank/DDBJ databases">
        <title>FDA dAtabase for Regulatory Grade micrObial Sequences (FDA-ARGOS): Supporting development and validation of Infectious Disease Dx tests.</title>
        <authorList>
            <person name="Sproer C."/>
            <person name="Gronow S."/>
            <person name="Severitt S."/>
            <person name="Schroder I."/>
            <person name="Tallon L."/>
            <person name="Sadzewicz L."/>
            <person name="Zhao X."/>
            <person name="Boylan J."/>
            <person name="Ott S."/>
            <person name="Bowen H."/>
            <person name="Vavikolanu K."/>
            <person name="Mehta A."/>
            <person name="Aluvathingal J."/>
            <person name="Nadendla S."/>
            <person name="Lowell S."/>
            <person name="Myers T."/>
            <person name="Yan Y."/>
            <person name="Sichtig H."/>
        </authorList>
    </citation>
    <scope>NUCLEOTIDE SEQUENCE [LARGE SCALE GENOMIC DNA]</scope>
    <source>
        <strain evidence="1 2">FDAARGOS_1148</strain>
    </source>
</reference>